<keyword evidence="1" id="KW-1133">Transmembrane helix</keyword>
<feature type="transmembrane region" description="Helical" evidence="1">
    <location>
        <begin position="7"/>
        <end position="33"/>
    </location>
</feature>
<evidence type="ECO:0000313" key="2">
    <source>
        <dbReference type="EMBL" id="RFA39322.1"/>
    </source>
</evidence>
<dbReference type="AlphaFoldDB" id="A0A3E0X3B1"/>
<reference evidence="3" key="1">
    <citation type="submission" date="2017-05" db="EMBL/GenBank/DDBJ databases">
        <authorList>
            <person name="Sharma S."/>
            <person name="Sidhu C."/>
            <person name="Pinnaka A.K."/>
        </authorList>
    </citation>
    <scope>NUCLEOTIDE SEQUENCE [LARGE SCALE GENOMIC DNA]</scope>
    <source>
        <strain evidence="3">AK93</strain>
    </source>
</reference>
<comment type="caution">
    <text evidence="2">The sequence shown here is derived from an EMBL/GenBank/DDBJ whole genome shotgun (WGS) entry which is preliminary data.</text>
</comment>
<proteinExistence type="predicted"/>
<evidence type="ECO:0000313" key="3">
    <source>
        <dbReference type="Proteomes" id="UP000256763"/>
    </source>
</evidence>
<accession>A0A3E0X3B1</accession>
<keyword evidence="1" id="KW-0812">Transmembrane</keyword>
<evidence type="ECO:0000256" key="1">
    <source>
        <dbReference type="SAM" id="Phobius"/>
    </source>
</evidence>
<keyword evidence="3" id="KW-1185">Reference proteome</keyword>
<name>A0A3E0X3B1_9GAMM</name>
<sequence>MPGRTILYILCSVAACMILVYPIAASITAYQLLVGAGYQAGGPLLVFPLAPYAGYLAAGGILLYKTKAVSAAALFPAGAATLLVVWLTLNQEYLALRDLPNLNLMTLFMSPLLSLVLAVCCLLLMLGASFLERITTKAWARHVENKRAEEKHV</sequence>
<dbReference type="EMBL" id="NFZW01000001">
    <property type="protein sequence ID" value="RFA39322.1"/>
    <property type="molecule type" value="Genomic_DNA"/>
</dbReference>
<gene>
    <name evidence="2" type="ORF">CAL65_00415</name>
</gene>
<organism evidence="2 3">
    <name type="scientific">Alkalilimnicola ehrlichii</name>
    <dbReference type="NCBI Taxonomy" id="351052"/>
    <lineage>
        <taxon>Bacteria</taxon>
        <taxon>Pseudomonadati</taxon>
        <taxon>Pseudomonadota</taxon>
        <taxon>Gammaproteobacteria</taxon>
        <taxon>Chromatiales</taxon>
        <taxon>Ectothiorhodospiraceae</taxon>
        <taxon>Alkalilimnicola</taxon>
    </lineage>
</organism>
<feature type="transmembrane region" description="Helical" evidence="1">
    <location>
        <begin position="45"/>
        <end position="64"/>
    </location>
</feature>
<dbReference type="PROSITE" id="PS51257">
    <property type="entry name" value="PROKAR_LIPOPROTEIN"/>
    <property type="match status" value="1"/>
</dbReference>
<feature type="transmembrane region" description="Helical" evidence="1">
    <location>
        <begin position="109"/>
        <end position="131"/>
    </location>
</feature>
<protein>
    <submittedName>
        <fullName evidence="2">Uncharacterized protein</fullName>
    </submittedName>
</protein>
<dbReference type="Proteomes" id="UP000256763">
    <property type="component" value="Unassembled WGS sequence"/>
</dbReference>
<feature type="transmembrane region" description="Helical" evidence="1">
    <location>
        <begin position="71"/>
        <end position="89"/>
    </location>
</feature>
<keyword evidence="1" id="KW-0472">Membrane</keyword>